<gene>
    <name evidence="3" type="ORF">GS398_02125</name>
</gene>
<reference evidence="3 4" key="1">
    <citation type="submission" date="2019-11" db="EMBL/GenBank/DDBJ databases">
        <title>Pedobacter sp. HMF7056 Genome sequencing and assembly.</title>
        <authorList>
            <person name="Kang H."/>
            <person name="Kim H."/>
            <person name="Joh K."/>
        </authorList>
    </citation>
    <scope>NUCLEOTIDE SEQUENCE [LARGE SCALE GENOMIC DNA]</scope>
    <source>
        <strain evidence="3 4">HMF7056</strain>
    </source>
</reference>
<comment type="caution">
    <text evidence="3">The sequence shown here is derived from an EMBL/GenBank/DDBJ whole genome shotgun (WGS) entry which is preliminary data.</text>
</comment>
<dbReference type="CDD" id="cd06193">
    <property type="entry name" value="siderophore_interacting"/>
    <property type="match status" value="1"/>
</dbReference>
<sequence>MTEEKPAIIRAVLVVKKKEYITPHYIRVTLTGDDVPAFRDATVGSNNKIFIPPPGIREVHMPVPDPVTGQLFAPEPHLRPAIRTYTHRSIDIDRNEMVIDFVAHGDNGPASAWVNRAQEGDPLGVAMKVKAAPLFPKADWYLLAGDATGLPVLGAILERLPPCATGIAYIEVPGKADEQVLKTEAEIEIRWLHHPAPGENTLLADAVCSTVVPNGDTNTRFAYVAAEYTSVKTIRRFLRKEQGLQKEELYAFSYWKHGVSEEGSAGDRRQERQE</sequence>
<dbReference type="Proteomes" id="UP000451233">
    <property type="component" value="Unassembled WGS sequence"/>
</dbReference>
<feature type="domain" description="FAD-binding FR-type" evidence="2">
    <location>
        <begin position="6"/>
        <end position="143"/>
    </location>
</feature>
<dbReference type="InterPro" id="IPR017927">
    <property type="entry name" value="FAD-bd_FR_type"/>
</dbReference>
<dbReference type="InterPro" id="IPR013113">
    <property type="entry name" value="SIP_FAD-bd"/>
</dbReference>
<name>A0A7K1XT08_9SPHI</name>
<comment type="similarity">
    <text evidence="1">Belongs to the SIP oxidoreductase family.</text>
</comment>
<dbReference type="Pfam" id="PF04954">
    <property type="entry name" value="SIP"/>
    <property type="match status" value="1"/>
</dbReference>
<dbReference type="Gene3D" id="2.40.30.10">
    <property type="entry name" value="Translation factors"/>
    <property type="match status" value="1"/>
</dbReference>
<dbReference type="PANTHER" id="PTHR30157">
    <property type="entry name" value="FERRIC REDUCTASE, NADPH-DEPENDENT"/>
    <property type="match status" value="1"/>
</dbReference>
<dbReference type="RefSeq" id="WP_160905085.1">
    <property type="nucleotide sequence ID" value="NZ_WVHS01000001.1"/>
</dbReference>
<dbReference type="SUPFAM" id="SSF63380">
    <property type="entry name" value="Riboflavin synthase domain-like"/>
    <property type="match status" value="1"/>
</dbReference>
<dbReference type="PANTHER" id="PTHR30157:SF0">
    <property type="entry name" value="NADPH-DEPENDENT FERRIC-CHELATE REDUCTASE"/>
    <property type="match status" value="1"/>
</dbReference>
<dbReference type="InterPro" id="IPR017938">
    <property type="entry name" value="Riboflavin_synthase-like_b-brl"/>
</dbReference>
<evidence type="ECO:0000259" key="2">
    <source>
        <dbReference type="PROSITE" id="PS51384"/>
    </source>
</evidence>
<dbReference type="Pfam" id="PF08021">
    <property type="entry name" value="FAD_binding_9"/>
    <property type="match status" value="1"/>
</dbReference>
<evidence type="ECO:0000313" key="3">
    <source>
        <dbReference type="EMBL" id="MXV14082.1"/>
    </source>
</evidence>
<dbReference type="AlphaFoldDB" id="A0A7K1XT08"/>
<dbReference type="InterPro" id="IPR039261">
    <property type="entry name" value="FNR_nucleotide-bd"/>
</dbReference>
<protein>
    <submittedName>
        <fullName evidence="3">SIP domain-containing protein</fullName>
    </submittedName>
</protein>
<dbReference type="Gene3D" id="3.40.50.80">
    <property type="entry name" value="Nucleotide-binding domain of ferredoxin-NADP reductase (FNR) module"/>
    <property type="match status" value="1"/>
</dbReference>
<dbReference type="InterPro" id="IPR007037">
    <property type="entry name" value="SIP_rossman_dom"/>
</dbReference>
<organism evidence="3 4">
    <name type="scientific">Hufsiella ginkgonis</name>
    <dbReference type="NCBI Taxonomy" id="2695274"/>
    <lineage>
        <taxon>Bacteria</taxon>
        <taxon>Pseudomonadati</taxon>
        <taxon>Bacteroidota</taxon>
        <taxon>Sphingobacteriia</taxon>
        <taxon>Sphingobacteriales</taxon>
        <taxon>Sphingobacteriaceae</taxon>
        <taxon>Hufsiella</taxon>
    </lineage>
</organism>
<dbReference type="InterPro" id="IPR039374">
    <property type="entry name" value="SIP_fam"/>
</dbReference>
<keyword evidence="4" id="KW-1185">Reference proteome</keyword>
<proteinExistence type="inferred from homology"/>
<dbReference type="PROSITE" id="PS51384">
    <property type="entry name" value="FAD_FR"/>
    <property type="match status" value="1"/>
</dbReference>
<dbReference type="EMBL" id="WVHS01000001">
    <property type="protein sequence ID" value="MXV14082.1"/>
    <property type="molecule type" value="Genomic_DNA"/>
</dbReference>
<accession>A0A7K1XT08</accession>
<dbReference type="GO" id="GO:0016491">
    <property type="term" value="F:oxidoreductase activity"/>
    <property type="evidence" value="ECO:0007669"/>
    <property type="project" value="InterPro"/>
</dbReference>
<evidence type="ECO:0000313" key="4">
    <source>
        <dbReference type="Proteomes" id="UP000451233"/>
    </source>
</evidence>
<evidence type="ECO:0000256" key="1">
    <source>
        <dbReference type="ARBA" id="ARBA00035644"/>
    </source>
</evidence>